<proteinExistence type="predicted"/>
<dbReference type="EMBL" id="CM018047">
    <property type="protein sequence ID" value="KAA8524219.1"/>
    <property type="molecule type" value="Genomic_DNA"/>
</dbReference>
<evidence type="ECO:0008006" key="3">
    <source>
        <dbReference type="Google" id="ProtNLM"/>
    </source>
</evidence>
<protein>
    <recommendedName>
        <fullName evidence="3">F-box associated domain-containing protein</fullName>
    </recommendedName>
</protein>
<evidence type="ECO:0000313" key="2">
    <source>
        <dbReference type="Proteomes" id="UP000325577"/>
    </source>
</evidence>
<keyword evidence="2" id="KW-1185">Reference proteome</keyword>
<name>A0A5J5A1Q4_9ASTE</name>
<organism evidence="1 2">
    <name type="scientific">Nyssa sinensis</name>
    <dbReference type="NCBI Taxonomy" id="561372"/>
    <lineage>
        <taxon>Eukaryota</taxon>
        <taxon>Viridiplantae</taxon>
        <taxon>Streptophyta</taxon>
        <taxon>Embryophyta</taxon>
        <taxon>Tracheophyta</taxon>
        <taxon>Spermatophyta</taxon>
        <taxon>Magnoliopsida</taxon>
        <taxon>eudicotyledons</taxon>
        <taxon>Gunneridae</taxon>
        <taxon>Pentapetalae</taxon>
        <taxon>asterids</taxon>
        <taxon>Cornales</taxon>
        <taxon>Nyssaceae</taxon>
        <taxon>Nyssa</taxon>
    </lineage>
</organism>
<evidence type="ECO:0000313" key="1">
    <source>
        <dbReference type="EMBL" id="KAA8524219.1"/>
    </source>
</evidence>
<gene>
    <name evidence="1" type="ORF">F0562_010637</name>
</gene>
<dbReference type="AlphaFoldDB" id="A0A5J5A1Q4"/>
<sequence length="85" mass="9627">MENQEQSWTKLLSIEPLLNISRPLVFWKNTEFVHESIPGQMVFYNTATQKINHVRIYGLPGTLNASIFSMNGASVSSPLSDKPFE</sequence>
<reference evidence="1 2" key="1">
    <citation type="submission" date="2019-09" db="EMBL/GenBank/DDBJ databases">
        <title>A chromosome-level genome assembly of the Chinese tupelo Nyssa sinensis.</title>
        <authorList>
            <person name="Yang X."/>
            <person name="Kang M."/>
            <person name="Yang Y."/>
            <person name="Xiong H."/>
            <person name="Wang M."/>
            <person name="Zhang Z."/>
            <person name="Wang Z."/>
            <person name="Wu H."/>
            <person name="Ma T."/>
            <person name="Liu J."/>
            <person name="Xi Z."/>
        </authorList>
    </citation>
    <scope>NUCLEOTIDE SEQUENCE [LARGE SCALE GENOMIC DNA]</scope>
    <source>
        <strain evidence="1">J267</strain>
        <tissue evidence="1">Leaf</tissue>
    </source>
</reference>
<dbReference type="Proteomes" id="UP000325577">
    <property type="component" value="Linkage Group LG4"/>
</dbReference>
<accession>A0A5J5A1Q4</accession>